<keyword evidence="4" id="KW-1185">Reference proteome</keyword>
<dbReference type="InterPro" id="IPR033803">
    <property type="entry name" value="CBD-like_Golvesin-Xly"/>
</dbReference>
<feature type="transmembrane region" description="Helical" evidence="1">
    <location>
        <begin position="176"/>
        <end position="194"/>
    </location>
</feature>
<feature type="transmembrane region" description="Helical" evidence="1">
    <location>
        <begin position="62"/>
        <end position="84"/>
    </location>
</feature>
<dbReference type="STRING" id="1028.SAMN05661096_03425"/>
<evidence type="ECO:0000256" key="1">
    <source>
        <dbReference type="SAM" id="Phobius"/>
    </source>
</evidence>
<accession>A0A1X7L2P7</accession>
<keyword evidence="1" id="KW-1133">Transmembrane helix</keyword>
<sequence length="1110" mass="127610">MISIKNILTISRFEAKVLWRNWFFRILAIAGIGFLTIFNIAVFSEADVPRWAFLSNSWMMPYASLVLISIPQAAAVVFLATGLIKKDKKVDTNEVFFVRPISNLDYVLGKALALFKLFFLLNLIFVSISLIFNITSPYTTFEPLTYVLYPLLTSMPTIMFTTGISFLLVTILKNQPISIVLLLGLAGVQLIYYFDQFSNILDFVGFRLPMFTSDIAGFQDMEFALIQRSFYFILGIAFLFMTAFLLDRLSSHKTTKILTGAIGLAVLAFSSIIMLRLWDMRQDPIELRAQMVSLNGQWAEEPNISILSHSIDLELSENEIMGNSAMLVKNNTTETLNQIYFSLNPGLKIDEVLVNGQSVSAEKTLHIVSITKGFSLAPAQEMNVELKYSGTIQESAAHLEVDEERYESPLEYFTFSLQKKYAFLQSDYVLLTKDVMWYPDTQIGYSPKTPKQERLSFIDFQLKVKTHEGQMAISQGESVVKDNTYEFQPEYPLSQISLAVGDYVKKEIMVDSIEYAIYHYRDHDFFADHLDQLPDTLSSLITDLSNEYEDAQKISYPFKRLQFVETPLQFSAYTKVYETHQAYLQPETVFWPEKGGDIRQLDLRMQLRDMNNQAKSQNQTLTDKQKQANVFNDLIKRVITKQIGANYTFDGYNQDDADYSIFPNYYTYNTGFVSEEWGLLNRSIANYLVNEKQAQRDFSRNRNGISFTEECNDLMRESSLNEIVSEAEFNKIQKSIELKSEYLFSYLGQLVGEPNLKAFLYEWISAHNHQLTHYEDLRTALLNEFNLDIDPIIQKVYSETSQPAFEILELQKYEILDGDRKRYQILTKIKNSGDNDGVIEIIFDNKDNSDGEFYRGKVNEETETEVEGQLSLIKKGETKELGFILDEKPNNITINTLISRNIPSKITMPFGTLSKRENATMFEGERLATEDKELAFTEVIVDNEDENFSSFSPIKPTYLKAYLDSRKTTEQKYYGEWDRPYSKWLATTGSEYFGTVIRSAHFTRSGSGEKVASWTPEIKEAGFYDLYTYMKGKNQDAYSGNDSNGKQYFYHYIIKHADGEDNINYNISNAEPGWNYLGSYYFNEEGGSISLTDECDLRTVYADAIKWVKQ</sequence>
<evidence type="ECO:0000259" key="2">
    <source>
        <dbReference type="Pfam" id="PF25275"/>
    </source>
</evidence>
<dbReference type="AlphaFoldDB" id="A0A1X7L2P7"/>
<reference evidence="4" key="1">
    <citation type="submission" date="2017-04" db="EMBL/GenBank/DDBJ databases">
        <authorList>
            <person name="Varghese N."/>
            <person name="Submissions S."/>
        </authorList>
    </citation>
    <scope>NUCLEOTIDE SEQUENCE [LARGE SCALE GENOMIC DNA]</scope>
    <source>
        <strain evidence="4">DSM 4125</strain>
    </source>
</reference>
<dbReference type="Proteomes" id="UP000193804">
    <property type="component" value="Unassembled WGS sequence"/>
</dbReference>
<keyword evidence="1" id="KW-0812">Transmembrane</keyword>
<proteinExistence type="predicted"/>
<organism evidence="3 4">
    <name type="scientific">Marivirga sericea</name>
    <dbReference type="NCBI Taxonomy" id="1028"/>
    <lineage>
        <taxon>Bacteria</taxon>
        <taxon>Pseudomonadati</taxon>
        <taxon>Bacteroidota</taxon>
        <taxon>Cytophagia</taxon>
        <taxon>Cytophagales</taxon>
        <taxon>Marivirgaceae</taxon>
        <taxon>Marivirga</taxon>
    </lineage>
</organism>
<feature type="transmembrane region" description="Helical" evidence="1">
    <location>
        <begin position="258"/>
        <end position="278"/>
    </location>
</feature>
<feature type="domain" description="Golvesin/Xly CBD-like" evidence="2">
    <location>
        <begin position="982"/>
        <end position="1108"/>
    </location>
</feature>
<dbReference type="OrthoDB" id="1108570at2"/>
<feature type="transmembrane region" description="Helical" evidence="1">
    <location>
        <begin position="229"/>
        <end position="246"/>
    </location>
</feature>
<keyword evidence="1" id="KW-0472">Membrane</keyword>
<evidence type="ECO:0000313" key="4">
    <source>
        <dbReference type="Proteomes" id="UP000193804"/>
    </source>
</evidence>
<dbReference type="Pfam" id="PF25275">
    <property type="entry name" value="Golvesin_C"/>
    <property type="match status" value="1"/>
</dbReference>
<protein>
    <submittedName>
        <fullName evidence="3">ABC-type transport system involved in multi-copper enzyme maturation, permease component</fullName>
    </submittedName>
</protein>
<name>A0A1X7L2P7_9BACT</name>
<feature type="transmembrane region" description="Helical" evidence="1">
    <location>
        <begin position="113"/>
        <end position="134"/>
    </location>
</feature>
<feature type="transmembrane region" description="Helical" evidence="1">
    <location>
        <begin position="146"/>
        <end position="169"/>
    </location>
</feature>
<dbReference type="RefSeq" id="WP_085518561.1">
    <property type="nucleotide sequence ID" value="NZ_FXAW01000008.1"/>
</dbReference>
<feature type="transmembrane region" description="Helical" evidence="1">
    <location>
        <begin position="22"/>
        <end position="42"/>
    </location>
</feature>
<evidence type="ECO:0000313" key="3">
    <source>
        <dbReference type="EMBL" id="SMG48141.1"/>
    </source>
</evidence>
<gene>
    <name evidence="3" type="ORF">SAMN05661096_03425</name>
</gene>
<dbReference type="EMBL" id="FXAW01000008">
    <property type="protein sequence ID" value="SMG48141.1"/>
    <property type="molecule type" value="Genomic_DNA"/>
</dbReference>